<dbReference type="InterPro" id="IPR001020">
    <property type="entry name" value="PTS_HPr_His_P_site"/>
</dbReference>
<keyword evidence="7" id="KW-1185">Reference proteome</keyword>
<dbReference type="InterPro" id="IPR035895">
    <property type="entry name" value="HPr-like_sf"/>
</dbReference>
<feature type="domain" description="HPr" evidence="5">
    <location>
        <begin position="1"/>
        <end position="87"/>
    </location>
</feature>
<dbReference type="Pfam" id="PF00381">
    <property type="entry name" value="PTS-HPr"/>
    <property type="match status" value="1"/>
</dbReference>
<sequence>MVTRELKVFNRAGIHARPAASIVKLANKYASELYLEKENMKINGKSIMGIITLGATHQSTIVMTCEGPDEQQMADAIQTLFENRFEE</sequence>
<dbReference type="GO" id="GO:0005737">
    <property type="term" value="C:cytoplasm"/>
    <property type="evidence" value="ECO:0007669"/>
    <property type="project" value="UniProtKB-SubCell"/>
</dbReference>
<dbReference type="AlphaFoldDB" id="F0RYA7"/>
<dbReference type="HOGENOM" id="CLU_136230_2_2_12"/>
<protein>
    <submittedName>
        <fullName evidence="6">Phosphotransferase system, phosphocarrier protein HPr</fullName>
    </submittedName>
</protein>
<dbReference type="eggNOG" id="COG1925">
    <property type="taxonomic scope" value="Bacteria"/>
</dbReference>
<accession>F0RYA7</accession>
<comment type="subcellular location">
    <subcellularLocation>
        <location evidence="1">Cytoplasm</location>
    </subcellularLocation>
</comment>
<evidence type="ECO:0000313" key="7">
    <source>
        <dbReference type="Proteomes" id="UP000008466"/>
    </source>
</evidence>
<dbReference type="InterPro" id="IPR050399">
    <property type="entry name" value="HPr"/>
</dbReference>
<gene>
    <name evidence="6" type="ordered locus">SpiBuddy_0779</name>
</gene>
<dbReference type="PANTHER" id="PTHR33705">
    <property type="entry name" value="PHOSPHOCARRIER PROTEIN HPR"/>
    <property type="match status" value="1"/>
</dbReference>
<dbReference type="GO" id="GO:0009401">
    <property type="term" value="P:phosphoenolpyruvate-dependent sugar phosphotransferase system"/>
    <property type="evidence" value="ECO:0007669"/>
    <property type="project" value="UniProtKB-KW"/>
</dbReference>
<evidence type="ECO:0000259" key="5">
    <source>
        <dbReference type="PROSITE" id="PS51350"/>
    </source>
</evidence>
<dbReference type="InterPro" id="IPR000032">
    <property type="entry name" value="HPr-like"/>
</dbReference>
<dbReference type="PROSITE" id="PS51350">
    <property type="entry name" value="PTS_HPR_DOM"/>
    <property type="match status" value="1"/>
</dbReference>
<dbReference type="KEGG" id="sbu:SpiBuddy_0779"/>
<evidence type="ECO:0000256" key="1">
    <source>
        <dbReference type="ARBA" id="ARBA00004496"/>
    </source>
</evidence>
<keyword evidence="6" id="KW-0808">Transferase</keyword>
<dbReference type="Gene3D" id="3.30.1340.10">
    <property type="entry name" value="HPr-like"/>
    <property type="match status" value="1"/>
</dbReference>
<dbReference type="PROSITE" id="PS00369">
    <property type="entry name" value="PTS_HPR_HIS"/>
    <property type="match status" value="1"/>
</dbReference>
<evidence type="ECO:0000256" key="4">
    <source>
        <dbReference type="ARBA" id="ARBA00022683"/>
    </source>
</evidence>
<keyword evidence="3" id="KW-0963">Cytoplasm</keyword>
<reference evidence="7" key="1">
    <citation type="submission" date="2011-02" db="EMBL/GenBank/DDBJ databases">
        <title>Complete sequence of Spirochaeta sp. Buddy.</title>
        <authorList>
            <person name="Lucas S."/>
            <person name="Copeland A."/>
            <person name="Lapidus A."/>
            <person name="Cheng J.-F."/>
            <person name="Goodwin L."/>
            <person name="Pitluck S."/>
            <person name="Zeytun A."/>
            <person name="Detter J.C."/>
            <person name="Han C."/>
            <person name="Tapia R."/>
            <person name="Land M."/>
            <person name="Hauser L."/>
            <person name="Kyrpides N."/>
            <person name="Ivanova N."/>
            <person name="Mikhailova N."/>
            <person name="Pagani I."/>
            <person name="Ritalahti K.M."/>
            <person name="Loeffler F.E."/>
            <person name="Woyke T."/>
        </authorList>
    </citation>
    <scope>NUCLEOTIDE SEQUENCE [LARGE SCALE GENOMIC DNA]</scope>
    <source>
        <strain evidence="7">ATCC BAA-1886 / DSM 22777 / Buddy</strain>
    </source>
</reference>
<evidence type="ECO:0000256" key="2">
    <source>
        <dbReference type="ARBA" id="ARBA00010736"/>
    </source>
</evidence>
<name>F0RYA7_SPHGB</name>
<dbReference type="CDD" id="cd00367">
    <property type="entry name" value="PTS-HPr_like"/>
    <property type="match status" value="1"/>
</dbReference>
<dbReference type="EMBL" id="CP002541">
    <property type="protein sequence ID" value="ADY12606.1"/>
    <property type="molecule type" value="Genomic_DNA"/>
</dbReference>
<dbReference type="PRINTS" id="PR00107">
    <property type="entry name" value="PHOSPHOCPHPR"/>
</dbReference>
<organism evidence="6 7">
    <name type="scientific">Sphaerochaeta globosa (strain ATCC BAA-1886 / DSM 22777 / Buddy)</name>
    <name type="common">Spirochaeta sp. (strain Buddy)</name>
    <dbReference type="NCBI Taxonomy" id="158189"/>
    <lineage>
        <taxon>Bacteria</taxon>
        <taxon>Pseudomonadati</taxon>
        <taxon>Spirochaetota</taxon>
        <taxon>Spirochaetia</taxon>
        <taxon>Spirochaetales</taxon>
        <taxon>Sphaerochaetaceae</taxon>
        <taxon>Sphaerochaeta</taxon>
    </lineage>
</organism>
<dbReference type="GO" id="GO:0016740">
    <property type="term" value="F:transferase activity"/>
    <property type="evidence" value="ECO:0007669"/>
    <property type="project" value="UniProtKB-KW"/>
</dbReference>
<evidence type="ECO:0000313" key="6">
    <source>
        <dbReference type="EMBL" id="ADY12606.1"/>
    </source>
</evidence>
<comment type="similarity">
    <text evidence="2">Belongs to the HPr family.</text>
</comment>
<dbReference type="OrthoDB" id="9809047at2"/>
<dbReference type="Proteomes" id="UP000008466">
    <property type="component" value="Chromosome"/>
</dbReference>
<dbReference type="PANTHER" id="PTHR33705:SF2">
    <property type="entry name" value="PHOSPHOCARRIER PROTEIN NPR"/>
    <property type="match status" value="1"/>
</dbReference>
<dbReference type="NCBIfam" id="TIGR01003">
    <property type="entry name" value="PTS_HPr_family"/>
    <property type="match status" value="1"/>
</dbReference>
<dbReference type="STRING" id="158189.SpiBuddy_0779"/>
<proteinExistence type="inferred from homology"/>
<keyword evidence="4" id="KW-0598">Phosphotransferase system</keyword>
<evidence type="ECO:0000256" key="3">
    <source>
        <dbReference type="ARBA" id="ARBA00022490"/>
    </source>
</evidence>
<dbReference type="SUPFAM" id="SSF55594">
    <property type="entry name" value="HPr-like"/>
    <property type="match status" value="1"/>
</dbReference>
<dbReference type="RefSeq" id="WP_013606459.1">
    <property type="nucleotide sequence ID" value="NC_015152.1"/>
</dbReference>